<evidence type="ECO:0000313" key="1">
    <source>
        <dbReference type="EMBL" id="MWB99122.1"/>
    </source>
</evidence>
<evidence type="ECO:0008006" key="3">
    <source>
        <dbReference type="Google" id="ProtNLM"/>
    </source>
</evidence>
<accession>A0A6I4P0T6</accession>
<organism evidence="1 2">
    <name type="scientific">Agromyces seonyuensis</name>
    <dbReference type="NCBI Taxonomy" id="2662446"/>
    <lineage>
        <taxon>Bacteria</taxon>
        <taxon>Bacillati</taxon>
        <taxon>Actinomycetota</taxon>
        <taxon>Actinomycetes</taxon>
        <taxon>Micrococcales</taxon>
        <taxon>Microbacteriaceae</taxon>
        <taxon>Agromyces</taxon>
    </lineage>
</organism>
<dbReference type="AlphaFoldDB" id="A0A6I4P0T6"/>
<proteinExistence type="predicted"/>
<gene>
    <name evidence="1" type="ORF">GB864_11265</name>
</gene>
<keyword evidence="2" id="KW-1185">Reference proteome</keyword>
<comment type="caution">
    <text evidence="1">The sequence shown here is derived from an EMBL/GenBank/DDBJ whole genome shotgun (WGS) entry which is preliminary data.</text>
</comment>
<dbReference type="RefSeq" id="WP_160425076.1">
    <property type="nucleotide sequence ID" value="NZ_WSTA01000048.1"/>
</dbReference>
<dbReference type="EMBL" id="WSTA01000048">
    <property type="protein sequence ID" value="MWB99122.1"/>
    <property type="molecule type" value="Genomic_DNA"/>
</dbReference>
<dbReference type="InterPro" id="IPR011008">
    <property type="entry name" value="Dimeric_a/b-barrel"/>
</dbReference>
<evidence type="ECO:0000313" key="2">
    <source>
        <dbReference type="Proteomes" id="UP000438182"/>
    </source>
</evidence>
<reference evidence="1 2" key="1">
    <citation type="submission" date="2019-12" db="EMBL/GenBank/DDBJ databases">
        <authorList>
            <person name="Kim Y.S."/>
        </authorList>
    </citation>
    <scope>NUCLEOTIDE SEQUENCE [LARGE SCALE GENOMIC DNA]</scope>
    <source>
        <strain evidence="1 2">MMS17-SY077</strain>
    </source>
</reference>
<dbReference type="SUPFAM" id="SSF54909">
    <property type="entry name" value="Dimeric alpha+beta barrel"/>
    <property type="match status" value="1"/>
</dbReference>
<protein>
    <recommendedName>
        <fullName evidence="3">NIPSNAP family protein</fullName>
    </recommendedName>
</protein>
<dbReference type="Proteomes" id="UP000438182">
    <property type="component" value="Unassembled WGS sequence"/>
</dbReference>
<sequence>MRTVQLRRYELKPELVAEFLEWWPSLLVPARRAFGYEIGDAFYNPVTHEFTWFSSAAGDESDYEALDAKWAASPERAAVFAGRSPWTNAQHVSFVTTVSPAA</sequence>
<name>A0A6I4P0T6_9MICO</name>